<keyword evidence="2" id="KW-0812">Transmembrane</keyword>
<dbReference type="Proteomes" id="UP000261811">
    <property type="component" value="Unassembled WGS sequence"/>
</dbReference>
<feature type="compositionally biased region" description="Basic and acidic residues" evidence="1">
    <location>
        <begin position="34"/>
        <end position="63"/>
    </location>
</feature>
<feature type="compositionally biased region" description="Low complexity" evidence="1">
    <location>
        <begin position="123"/>
        <end position="134"/>
    </location>
</feature>
<feature type="compositionally biased region" description="Basic and acidic residues" evidence="1">
    <location>
        <begin position="148"/>
        <end position="166"/>
    </location>
</feature>
<accession>A0A372JJ79</accession>
<comment type="caution">
    <text evidence="3">The sequence shown here is derived from an EMBL/GenBank/DDBJ whole genome shotgun (WGS) entry which is preliminary data.</text>
</comment>
<feature type="transmembrane region" description="Helical" evidence="2">
    <location>
        <begin position="196"/>
        <end position="216"/>
    </location>
</feature>
<name>A0A372JJ79_9ACTN</name>
<protein>
    <recommendedName>
        <fullName evidence="5">Mce-associated membrane protein</fullName>
    </recommendedName>
</protein>
<dbReference type="AlphaFoldDB" id="A0A372JJ79"/>
<evidence type="ECO:0000313" key="3">
    <source>
        <dbReference type="EMBL" id="RFU39989.1"/>
    </source>
</evidence>
<reference evidence="3 4" key="1">
    <citation type="submission" date="2018-08" db="EMBL/GenBank/DDBJ databases">
        <title>Actinomadura jelena sp. nov., a novel Actinomycete isolated from soil in Chad.</title>
        <authorList>
            <person name="Shi L."/>
        </authorList>
    </citation>
    <scope>NUCLEOTIDE SEQUENCE [LARGE SCALE GENOMIC DNA]</scope>
    <source>
        <strain evidence="3 4">NEAU-G17</strain>
    </source>
</reference>
<dbReference type="OrthoDB" id="3479005at2"/>
<sequence length="388" mass="40332">MTAKTTSNAGKDEAADEAVESGPGEVAAGAGQEAGHEERETAHEETGQQETGREEREAAREAPAKPAAKRKRRVRVIEVIEDEDDLDEVLAAIESGELLADETGTGADAGSEAATERKTESGAAAKAKPKPVVVEEPDDDETVEADEAEKAADKPVKARRPERSSGDSDGDGGDDDGGSASRAGSSRGGFAMSRNAAIVTVVVVALLASFGIWQWTKASKLSGDERARDEVEKSAAAFGDAVLSYNSSNYQDRMEKVQKMLAGDLLDLYKRCTVPNLTDGFKANSSLSFSSKTTKVFVGDVNGKFATATVATDITLQSSQGSTSAPASLIRLSLVKSDGTWKVTQQFPSGVNQQSSDCSSSGQIPVAPNGQSGNGGKPSATPSAKPSN</sequence>
<keyword evidence="4" id="KW-1185">Reference proteome</keyword>
<keyword evidence="2" id="KW-1133">Transmembrane helix</keyword>
<evidence type="ECO:0008006" key="5">
    <source>
        <dbReference type="Google" id="ProtNLM"/>
    </source>
</evidence>
<feature type="compositionally biased region" description="Acidic residues" evidence="1">
    <location>
        <begin position="168"/>
        <end position="177"/>
    </location>
</feature>
<feature type="compositionally biased region" description="Low complexity" evidence="1">
    <location>
        <begin position="22"/>
        <end position="33"/>
    </location>
</feature>
<dbReference type="EMBL" id="QURH01000314">
    <property type="protein sequence ID" value="RFU39989.1"/>
    <property type="molecule type" value="Genomic_DNA"/>
</dbReference>
<feature type="compositionally biased region" description="Polar residues" evidence="1">
    <location>
        <begin position="349"/>
        <end position="363"/>
    </location>
</feature>
<organism evidence="3 4">
    <name type="scientific">Actinomadura logoneensis</name>
    <dbReference type="NCBI Taxonomy" id="2293572"/>
    <lineage>
        <taxon>Bacteria</taxon>
        <taxon>Bacillati</taxon>
        <taxon>Actinomycetota</taxon>
        <taxon>Actinomycetes</taxon>
        <taxon>Streptosporangiales</taxon>
        <taxon>Thermomonosporaceae</taxon>
        <taxon>Actinomadura</taxon>
    </lineage>
</organism>
<feature type="compositionally biased region" description="Low complexity" evidence="1">
    <location>
        <begin position="178"/>
        <end position="187"/>
    </location>
</feature>
<keyword evidence="2" id="KW-0472">Membrane</keyword>
<evidence type="ECO:0000256" key="2">
    <source>
        <dbReference type="SAM" id="Phobius"/>
    </source>
</evidence>
<evidence type="ECO:0000313" key="4">
    <source>
        <dbReference type="Proteomes" id="UP000261811"/>
    </source>
</evidence>
<dbReference type="RefSeq" id="WP_117358877.1">
    <property type="nucleotide sequence ID" value="NZ_QURH01000314.1"/>
</dbReference>
<evidence type="ECO:0000256" key="1">
    <source>
        <dbReference type="SAM" id="MobiDB-lite"/>
    </source>
</evidence>
<feature type="region of interest" description="Disordered" evidence="1">
    <location>
        <begin position="96"/>
        <end position="187"/>
    </location>
</feature>
<gene>
    <name evidence="3" type="ORF">DZF91_19420</name>
</gene>
<feature type="region of interest" description="Disordered" evidence="1">
    <location>
        <begin position="349"/>
        <end position="388"/>
    </location>
</feature>
<proteinExistence type="predicted"/>
<feature type="region of interest" description="Disordered" evidence="1">
    <location>
        <begin position="1"/>
        <end position="76"/>
    </location>
</feature>
<feature type="compositionally biased region" description="Acidic residues" evidence="1">
    <location>
        <begin position="135"/>
        <end position="147"/>
    </location>
</feature>